<dbReference type="GeneID" id="64662050"/>
<gene>
    <name evidence="1" type="ORF">F5891DRAFT_1193479</name>
</gene>
<accession>A0AAD4DYL2</accession>
<protein>
    <submittedName>
        <fullName evidence="1">Uncharacterized protein</fullName>
    </submittedName>
</protein>
<reference evidence="1" key="1">
    <citation type="journal article" date="2020" name="New Phytol.">
        <title>Comparative genomics reveals dynamic genome evolution in host specialist ectomycorrhizal fungi.</title>
        <authorList>
            <person name="Lofgren L.A."/>
            <person name="Nguyen N.H."/>
            <person name="Vilgalys R."/>
            <person name="Ruytinx J."/>
            <person name="Liao H.L."/>
            <person name="Branco S."/>
            <person name="Kuo A."/>
            <person name="LaButti K."/>
            <person name="Lipzen A."/>
            <person name="Andreopoulos W."/>
            <person name="Pangilinan J."/>
            <person name="Riley R."/>
            <person name="Hundley H."/>
            <person name="Na H."/>
            <person name="Barry K."/>
            <person name="Grigoriev I.V."/>
            <person name="Stajich J.E."/>
            <person name="Kennedy P.G."/>
        </authorList>
    </citation>
    <scope>NUCLEOTIDE SEQUENCE</scope>
    <source>
        <strain evidence="1">FC203</strain>
    </source>
</reference>
<dbReference type="EMBL" id="JABBWK010000059">
    <property type="protein sequence ID" value="KAG1896042.1"/>
    <property type="molecule type" value="Genomic_DNA"/>
</dbReference>
<keyword evidence="2" id="KW-1185">Reference proteome</keyword>
<organism evidence="1 2">
    <name type="scientific">Suillus fuscotomentosus</name>
    <dbReference type="NCBI Taxonomy" id="1912939"/>
    <lineage>
        <taxon>Eukaryota</taxon>
        <taxon>Fungi</taxon>
        <taxon>Dikarya</taxon>
        <taxon>Basidiomycota</taxon>
        <taxon>Agaricomycotina</taxon>
        <taxon>Agaricomycetes</taxon>
        <taxon>Agaricomycetidae</taxon>
        <taxon>Boletales</taxon>
        <taxon>Suillineae</taxon>
        <taxon>Suillaceae</taxon>
        <taxon>Suillus</taxon>
    </lineage>
</organism>
<evidence type="ECO:0000313" key="1">
    <source>
        <dbReference type="EMBL" id="KAG1896042.1"/>
    </source>
</evidence>
<sequence length="230" mass="25491">MSLSTQRRLFTSLDGIDDIRAREVLHRTETCNIVIFGETGAGLTDFIAGLYEGSKGTVPNEEAQKVLKKLLRNLAEQDGIHLLIYCVQGTRESTAYPPAKRSKGGVGFEPCLLIFYVDKNESVNMQRTEVQKVRKVYAKSKVGLVVVVCGCDSDEDAKGWWEGSNDTGKDSLLAPSITFTCLPRDGSERSESAQETLQKLIWELSRTGEPCTSVVRDLLNRVLGYLIRVV</sequence>
<dbReference type="Proteomes" id="UP001195769">
    <property type="component" value="Unassembled WGS sequence"/>
</dbReference>
<dbReference type="RefSeq" id="XP_041221618.1">
    <property type="nucleotide sequence ID" value="XM_041367752.1"/>
</dbReference>
<comment type="caution">
    <text evidence="1">The sequence shown here is derived from an EMBL/GenBank/DDBJ whole genome shotgun (WGS) entry which is preliminary data.</text>
</comment>
<proteinExistence type="predicted"/>
<evidence type="ECO:0000313" key="2">
    <source>
        <dbReference type="Proteomes" id="UP001195769"/>
    </source>
</evidence>
<name>A0AAD4DYL2_9AGAM</name>
<dbReference type="AlphaFoldDB" id="A0AAD4DYL2"/>